<name>A0A5J4VGC1_9EUKA</name>
<evidence type="ECO:0000256" key="2">
    <source>
        <dbReference type="SAM" id="MobiDB-lite"/>
    </source>
</evidence>
<protein>
    <submittedName>
        <fullName evidence="3">Uncharacterized protein</fullName>
    </submittedName>
</protein>
<accession>A0A5J4VGC1</accession>
<keyword evidence="1" id="KW-0175">Coiled coil</keyword>
<gene>
    <name evidence="3" type="ORF">EZS28_022862</name>
</gene>
<evidence type="ECO:0000313" key="4">
    <source>
        <dbReference type="Proteomes" id="UP000324800"/>
    </source>
</evidence>
<dbReference type="Proteomes" id="UP000324800">
    <property type="component" value="Unassembled WGS sequence"/>
</dbReference>
<feature type="region of interest" description="Disordered" evidence="2">
    <location>
        <begin position="351"/>
        <end position="378"/>
    </location>
</feature>
<organism evidence="3 4">
    <name type="scientific">Streblomastix strix</name>
    <dbReference type="NCBI Taxonomy" id="222440"/>
    <lineage>
        <taxon>Eukaryota</taxon>
        <taxon>Metamonada</taxon>
        <taxon>Preaxostyla</taxon>
        <taxon>Oxymonadida</taxon>
        <taxon>Streblomastigidae</taxon>
        <taxon>Streblomastix</taxon>
    </lineage>
</organism>
<proteinExistence type="predicted"/>
<feature type="coiled-coil region" evidence="1">
    <location>
        <begin position="46"/>
        <end position="87"/>
    </location>
</feature>
<dbReference type="AlphaFoldDB" id="A0A5J4VGC1"/>
<feature type="region of interest" description="Disordered" evidence="2">
    <location>
        <begin position="235"/>
        <end position="258"/>
    </location>
</feature>
<evidence type="ECO:0000313" key="3">
    <source>
        <dbReference type="EMBL" id="KAA6381610.1"/>
    </source>
</evidence>
<feature type="non-terminal residue" evidence="3">
    <location>
        <position position="378"/>
    </location>
</feature>
<evidence type="ECO:0000256" key="1">
    <source>
        <dbReference type="SAM" id="Coils"/>
    </source>
</evidence>
<sequence>MLWPRPQRGRRAPKSLQLMLSPTVNSRQSPAKIQNVAPTFPNLSLLETMKQELDEAKLRREEAMRLADNCQRQVDVKNEDNLRLRDEISRLDAQLLRYKGKHVGIRLGGQSSDAELPFIQCDNGDVLLKGEGCGLWSDIEREIERKKKIEEARQERLQQKQIGYNQFKQQDDDYEDYDDQSHAIRALLTVFPKKNEVMQIIDSRSNQPQILPTTPQRYKQLNDPQIDKQQQIILTTPSQSKSAQKSDRGNLSDALSSQQSQQQQGIISLIEHRTILSEVEEEGRMKHQALLQRLQRIRDENDHISLLLQSSDKTNDRLRILLQDRNNEIQRLLLNQSKQEEIIKQMKKQLEQEQQQRKENENRLEMQKMKIQEDYQRE</sequence>
<reference evidence="3 4" key="1">
    <citation type="submission" date="2019-03" db="EMBL/GenBank/DDBJ databases">
        <title>Single cell metagenomics reveals metabolic interactions within the superorganism composed of flagellate Streblomastix strix and complex community of Bacteroidetes bacteria on its surface.</title>
        <authorList>
            <person name="Treitli S.C."/>
            <person name="Kolisko M."/>
            <person name="Husnik F."/>
            <person name="Keeling P."/>
            <person name="Hampl V."/>
        </authorList>
    </citation>
    <scope>NUCLEOTIDE SEQUENCE [LARGE SCALE GENOMIC DNA]</scope>
    <source>
        <strain evidence="3">ST1C</strain>
    </source>
</reference>
<comment type="caution">
    <text evidence="3">The sequence shown here is derived from an EMBL/GenBank/DDBJ whole genome shotgun (WGS) entry which is preliminary data.</text>
</comment>
<dbReference type="EMBL" id="SNRW01007224">
    <property type="protein sequence ID" value="KAA6381610.1"/>
    <property type="molecule type" value="Genomic_DNA"/>
</dbReference>